<comment type="caution">
    <text evidence="1">The sequence shown here is derived from an EMBL/GenBank/DDBJ whole genome shotgun (WGS) entry which is preliminary data.</text>
</comment>
<name>A0A8K1C2H8_PYTOL</name>
<gene>
    <name evidence="1" type="ORF">Poli38472_013139</name>
</gene>
<protein>
    <submittedName>
        <fullName evidence="1">Uncharacterized protein</fullName>
    </submittedName>
</protein>
<dbReference type="OrthoDB" id="173920at2759"/>
<dbReference type="AlphaFoldDB" id="A0A8K1C2H8"/>
<sequence length="526" mass="59861">MPTSHQWLAAHLSPKNLAFWRYMLVERFDFTVDEGKAFNVDGGDQTYLVYPEDPQTLEAVAQWEKHHVEDAYENFLDEDLKLWTHLGVYFRPSQHGFLSRIKAGEASMEDWPDQEDPYTLFCDLELLTDKFGPSQDKLHTYGVDKPKVSPCLLSRMTTPRSHRGYELLEHCGINPQYWEINARPVSMMQISQTWIVCSFLLMLPKGDTVMQQALEKTPAIASSTLLDAFTAESAIFQTVLSFVPVDTPSEAIQTLANISLALPSSHQWLAAQVNPSNRSFWQFMLFKHFDFTVVDDKTLNVDGNDQAYREDITDPKVLRAVAKWEITHGADAEAFEFLDEDFEWWKGCGVYFRPSQYGFLGEIQSGEASMDEWPEDEDPFTLFCDLALLADRFSPFQDTLQTFSDGWGSIYPCLLSRMAKPRGLGRGFRLLKHCGINPHYWALIPTPVRRWAKFGGGPGGMYRTSGVLPYGTIEDTEEELQELVLASVSDWRCVKVNLDEYCGTVFYVGPSNPSGRWIGFIGKCTV</sequence>
<evidence type="ECO:0000313" key="2">
    <source>
        <dbReference type="Proteomes" id="UP000794436"/>
    </source>
</evidence>
<accession>A0A8K1C2H8</accession>
<keyword evidence="2" id="KW-1185">Reference proteome</keyword>
<dbReference type="Proteomes" id="UP000794436">
    <property type="component" value="Unassembled WGS sequence"/>
</dbReference>
<evidence type="ECO:0000313" key="1">
    <source>
        <dbReference type="EMBL" id="TMW55248.1"/>
    </source>
</evidence>
<dbReference type="EMBL" id="SPLM01000148">
    <property type="protein sequence ID" value="TMW55248.1"/>
    <property type="molecule type" value="Genomic_DNA"/>
</dbReference>
<organism evidence="1 2">
    <name type="scientific">Pythium oligandrum</name>
    <name type="common">Mycoparasitic fungus</name>
    <dbReference type="NCBI Taxonomy" id="41045"/>
    <lineage>
        <taxon>Eukaryota</taxon>
        <taxon>Sar</taxon>
        <taxon>Stramenopiles</taxon>
        <taxon>Oomycota</taxon>
        <taxon>Peronosporomycetes</taxon>
        <taxon>Pythiales</taxon>
        <taxon>Pythiaceae</taxon>
        <taxon>Pythium</taxon>
    </lineage>
</organism>
<proteinExistence type="predicted"/>
<reference evidence="1" key="1">
    <citation type="submission" date="2019-03" db="EMBL/GenBank/DDBJ databases">
        <title>Long read genome sequence of the mycoparasitic Pythium oligandrum ATCC 38472 isolated from sugarbeet rhizosphere.</title>
        <authorList>
            <person name="Gaulin E."/>
        </authorList>
    </citation>
    <scope>NUCLEOTIDE SEQUENCE</scope>
    <source>
        <strain evidence="1">ATCC 38472_TT</strain>
    </source>
</reference>